<dbReference type="Proteomes" id="UP001596174">
    <property type="component" value="Unassembled WGS sequence"/>
</dbReference>
<reference evidence="4" key="1">
    <citation type="journal article" date="2019" name="Int. J. Syst. Evol. Microbiol.">
        <title>The Global Catalogue of Microorganisms (GCM) 10K type strain sequencing project: providing services to taxonomists for standard genome sequencing and annotation.</title>
        <authorList>
            <consortium name="The Broad Institute Genomics Platform"/>
            <consortium name="The Broad Institute Genome Sequencing Center for Infectious Disease"/>
            <person name="Wu L."/>
            <person name="Ma J."/>
        </authorList>
    </citation>
    <scope>NUCLEOTIDE SEQUENCE [LARGE SCALE GENOMIC DNA]</scope>
    <source>
        <strain evidence="4">JCM 4816</strain>
    </source>
</reference>
<evidence type="ECO:0000313" key="4">
    <source>
        <dbReference type="Proteomes" id="UP001596174"/>
    </source>
</evidence>
<keyword evidence="2" id="KW-0812">Transmembrane</keyword>
<evidence type="ECO:0008006" key="5">
    <source>
        <dbReference type="Google" id="ProtNLM"/>
    </source>
</evidence>
<sequence length="791" mass="82009">MKGLLWAPRPGIASRDTVRRAATLTGTLAVFVLTTAQVACAATASSSTGSRAGGGGGAGILGPFNVTSSEGVPLDHYDLVSNSGGLTDFQQEAQSYLMSMLWALSRTLVGLECWLIHWAYSFPLVTAVSTQAQQLADGYRTYVVDALGLPGLLLAWAVVVGGIMLLRGRAGRALGELLLTFVIAGVAASALVRPDVILGPGGLLDQTKQASTEVAAITANHGTPPSTVAAADAGQVSAPIQHTLTDVFVVQTWQLLEFGHPLTPKDPDWTAYRQAVTLGPPYSQDSESQTDDCAGLTGTGLDLCRAQATASGDGKPEDNLAHLFAKDQATAAYLKTPSWDRVLGALLVLVAVAVVGLLIAAMCLVLFAAQFADAALAACSYPVLVWAQLPGPNRGVLWRWCGSFVASALAMAASTVFIPLFGAAVTAFLQGSTDGLVAKLVLIDLLAVAALGFHRRLLTLASSAGSRMANRLRWARIGGTGTGDDATRTGQVIATALGMSTPAGYNSGYQGLGLGGIAAFGLAGPGGGGEASGPQAHLLRRARLLAHARAVGDVPGAVLHPGRLAGDAVRHGRHALAPATLVLRGAEHAWKGKPLSPAEWERRTIKPGMGGRLPVGSRLHNRLLHTRGGRTLLASSRLAWGATLGAPATWTRTRRRAQGLRREVRGQAQHYRLEAANYWHTEWKPGARDLTAPVRVTGKAAAAGAARAKIAADVHLAPAVEKAESAVRDAAVAATLATTPSQSTGGPVVRTPRTAGAPATPRDLARDRILHTLYEAQRKARGQDSGSGSAG</sequence>
<feature type="transmembrane region" description="Helical" evidence="2">
    <location>
        <begin position="397"/>
        <end position="429"/>
    </location>
</feature>
<accession>A0ABW1FVY7</accession>
<dbReference type="EMBL" id="JBHSQJ010000011">
    <property type="protein sequence ID" value="MFC5906384.1"/>
    <property type="molecule type" value="Genomic_DNA"/>
</dbReference>
<comment type="caution">
    <text evidence="3">The sequence shown here is derived from an EMBL/GenBank/DDBJ whole genome shotgun (WGS) entry which is preliminary data.</text>
</comment>
<proteinExistence type="predicted"/>
<evidence type="ECO:0000256" key="1">
    <source>
        <dbReference type="SAM" id="MobiDB-lite"/>
    </source>
</evidence>
<feature type="transmembrane region" description="Helical" evidence="2">
    <location>
        <begin position="173"/>
        <end position="192"/>
    </location>
</feature>
<feature type="transmembrane region" description="Helical" evidence="2">
    <location>
        <begin position="374"/>
        <end position="391"/>
    </location>
</feature>
<feature type="transmembrane region" description="Helical" evidence="2">
    <location>
        <begin position="147"/>
        <end position="166"/>
    </location>
</feature>
<keyword evidence="2" id="KW-0472">Membrane</keyword>
<feature type="transmembrane region" description="Helical" evidence="2">
    <location>
        <begin position="342"/>
        <end position="367"/>
    </location>
</feature>
<evidence type="ECO:0000313" key="3">
    <source>
        <dbReference type="EMBL" id="MFC5906384.1"/>
    </source>
</evidence>
<protein>
    <recommendedName>
        <fullName evidence="5">TrbL/VirB6 plasmid conjugal transfer protein</fullName>
    </recommendedName>
</protein>
<feature type="region of interest" description="Disordered" evidence="1">
    <location>
        <begin position="737"/>
        <end position="765"/>
    </location>
</feature>
<keyword evidence="2" id="KW-1133">Transmembrane helix</keyword>
<gene>
    <name evidence="3" type="ORF">ACFP3V_04015</name>
</gene>
<feature type="transmembrane region" description="Helical" evidence="2">
    <location>
        <begin position="436"/>
        <end position="453"/>
    </location>
</feature>
<name>A0ABW1FVY7_9ACTN</name>
<evidence type="ECO:0000256" key="2">
    <source>
        <dbReference type="SAM" id="Phobius"/>
    </source>
</evidence>
<keyword evidence="4" id="KW-1185">Reference proteome</keyword>
<organism evidence="3 4">
    <name type="scientific">Streptacidiphilus monticola</name>
    <dbReference type="NCBI Taxonomy" id="2161674"/>
    <lineage>
        <taxon>Bacteria</taxon>
        <taxon>Bacillati</taxon>
        <taxon>Actinomycetota</taxon>
        <taxon>Actinomycetes</taxon>
        <taxon>Kitasatosporales</taxon>
        <taxon>Streptomycetaceae</taxon>
        <taxon>Streptacidiphilus</taxon>
    </lineage>
</organism>
<dbReference type="RefSeq" id="WP_380579743.1">
    <property type="nucleotide sequence ID" value="NZ_JBHSQJ010000011.1"/>
</dbReference>